<proteinExistence type="predicted"/>
<evidence type="ECO:0000256" key="1">
    <source>
        <dbReference type="PROSITE-ProRule" id="PRU00339"/>
    </source>
</evidence>
<dbReference type="Proteomes" id="UP000005113">
    <property type="component" value="Unassembled WGS sequence"/>
</dbReference>
<dbReference type="SUPFAM" id="SSF48452">
    <property type="entry name" value="TPR-like"/>
    <property type="match status" value="1"/>
</dbReference>
<organism evidence="4 5">
    <name type="scientific">Saprospira grandis DSM 2844</name>
    <dbReference type="NCBI Taxonomy" id="694433"/>
    <lineage>
        <taxon>Bacteria</taxon>
        <taxon>Pseudomonadati</taxon>
        <taxon>Bacteroidota</taxon>
        <taxon>Saprospiria</taxon>
        <taxon>Saprospirales</taxon>
        <taxon>Saprospiraceae</taxon>
        <taxon>Saprospira</taxon>
    </lineage>
</organism>
<evidence type="ECO:0000313" key="5">
    <source>
        <dbReference type="Proteomes" id="UP000005113"/>
    </source>
</evidence>
<reference evidence="5" key="1">
    <citation type="journal article" date="2012" name="Stand. Genomic Sci.">
        <title>Permanent draft genome sequence of the gliding predator Saprospira grandis strain Sa g1 (= HR1).</title>
        <authorList>
            <person name="Mavromatis K."/>
            <person name="Chertkov O."/>
            <person name="Lapidus A."/>
            <person name="Nolan M."/>
            <person name="Lucas S."/>
            <person name="Tice H."/>
            <person name="Del Rio T.G."/>
            <person name="Cheng J.F."/>
            <person name="Han C."/>
            <person name="Tapia R."/>
            <person name="Bruce D."/>
            <person name="Goodwin L.A."/>
            <person name="Pitluck S."/>
            <person name="Huntemann M."/>
            <person name="Liolios K."/>
            <person name="Pagani I."/>
            <person name="Ivanova N."/>
            <person name="Mikhailova N."/>
            <person name="Pati A."/>
            <person name="Chen A."/>
            <person name="Palaniappan K."/>
            <person name="Land M."/>
            <person name="Brambilla E.M."/>
            <person name="Rohde M."/>
            <person name="Spring S."/>
            <person name="Goker M."/>
            <person name="Detter J.C."/>
            <person name="Bristow J."/>
            <person name="Eisen J.A."/>
            <person name="Markowitz V."/>
            <person name="Hugenholtz P."/>
            <person name="Kyrpides N.C."/>
            <person name="Klenk H.P."/>
            <person name="Woyke T."/>
        </authorList>
    </citation>
    <scope>NUCLEOTIDE SEQUENCE [LARGE SCALE GENOMIC DNA]</scope>
    <source>
        <strain evidence="5">DSM 2844</strain>
    </source>
</reference>
<dbReference type="Pfam" id="PF13181">
    <property type="entry name" value="TPR_8"/>
    <property type="match status" value="1"/>
</dbReference>
<dbReference type="SMART" id="SM00028">
    <property type="entry name" value="TPR"/>
    <property type="match status" value="3"/>
</dbReference>
<gene>
    <name evidence="4" type="ORF">SapgrDRAFT_2364</name>
</gene>
<dbReference type="PROSITE" id="PS50005">
    <property type="entry name" value="TPR"/>
    <property type="match status" value="2"/>
</dbReference>
<evidence type="ECO:0000256" key="3">
    <source>
        <dbReference type="SAM" id="SignalP"/>
    </source>
</evidence>
<feature type="repeat" description="TPR" evidence="1">
    <location>
        <begin position="258"/>
        <end position="291"/>
    </location>
</feature>
<dbReference type="InterPro" id="IPR011990">
    <property type="entry name" value="TPR-like_helical_dom_sf"/>
</dbReference>
<accession>J1I5H4</accession>
<evidence type="ECO:0000256" key="2">
    <source>
        <dbReference type="SAM" id="MobiDB-lite"/>
    </source>
</evidence>
<dbReference type="InterPro" id="IPR019734">
    <property type="entry name" value="TPR_rpt"/>
</dbReference>
<feature type="repeat" description="TPR" evidence="1">
    <location>
        <begin position="295"/>
        <end position="328"/>
    </location>
</feature>
<keyword evidence="3" id="KW-0732">Signal</keyword>
<feature type="chain" id="PRO_5003743781" evidence="3">
    <location>
        <begin position="19"/>
        <end position="925"/>
    </location>
</feature>
<dbReference type="PROSITE" id="PS51257">
    <property type="entry name" value="PROKAR_LIPOPROTEIN"/>
    <property type="match status" value="1"/>
</dbReference>
<dbReference type="OrthoDB" id="1522549at2"/>
<feature type="compositionally biased region" description="Basic residues" evidence="2">
    <location>
        <begin position="155"/>
        <end position="190"/>
    </location>
</feature>
<sequence length="925" mass="106203">MRPLKFIWLSISLLFLLAACKTKDGATTGLGKAYHNVTGRYNAYYNAGLLVDESFKSLNQSHRDNYNQLLALYPYAAAESGQAVSPALDNAIKKCAINIELHRPSHWVDDSYFLVGQSEFLKQEYEKSAETFKYIVDKYNPDKALSAMTADERKAYKKKERAKKKKGKKRKKKRRRKKRRKKRSKKKKSTKKTEKKAVEEEDISELDPPSYFLKHPPVRYEAMLWLAKSYVELGRHDEAGTYLRLLLEDGRVRRKIKAEAYAVLAHSWLIRKEYEKAIPELEQAIELTRGKRKKNRYVYVLAQLYEQQGQNKLAMDTYKRVLRLRPKYEMEFNARLKRATNAASVEDRKFNPEYALKRMLREGKNAEYKDQIYFALAQVQFRAGSEENGILALKQAMANSPEGSFQRAEAAYMLAELYYKRKDYIPAYNYYDTTSRSMQKADERLAAVTARSQQLKDLATNMQTYELKDSLLMLSNWPYEKQREWVQQERKEELEAANASQDKKPAAGPSVINANKIAKSNFALYSPSQLKRGERDFKKRWGDRPWADNWRRSSGDGFDTEGPDFASNELPPVTEQDVSNFLKKAGVPADEASKKATEKELRDALFMVATLYYERLGENELSLNKFKELQERFPGHPRELEALFSMYNIAGATGQTALAAECKRRILDQYADSDIAKSLQDPNFLNAKEKDLKAINADYERIYAMIRAGKSEAAYADLEKVAKKYGANNPLKARFALLGAICQGGMQGQKAYVQALRAVVTSFPNTDEEQKAKEMIAILTGEEVKGSGKKPIAAGEADEELNKIFENDLAQGHYILISFDNPSAKVNSFKGAISNYNKKYYSLLRLNVSSLMLDGKFPTLIVRKFKTGKEAQEYYKTVEGNKEFLGEDAPAHQVYFIGQNNYRTILQKRNFADYKRFFAQTYQEN</sequence>
<protein>
    <submittedName>
        <fullName evidence="4">Tfp pilus assembly protein PilF</fullName>
    </submittedName>
</protein>
<keyword evidence="1" id="KW-0802">TPR repeat</keyword>
<dbReference type="HOGENOM" id="CLU_007706_1_0_10"/>
<evidence type="ECO:0000313" key="4">
    <source>
        <dbReference type="EMBL" id="EJF54030.1"/>
    </source>
</evidence>
<dbReference type="Gene3D" id="1.25.40.10">
    <property type="entry name" value="Tetratricopeptide repeat domain"/>
    <property type="match status" value="4"/>
</dbReference>
<feature type="signal peptide" evidence="3">
    <location>
        <begin position="1"/>
        <end position="18"/>
    </location>
</feature>
<dbReference type="RefSeq" id="WP_002659712.1">
    <property type="nucleotide sequence ID" value="NZ_JH719942.1"/>
</dbReference>
<dbReference type="AlphaFoldDB" id="J1I5H4"/>
<name>J1I5H4_9BACT</name>
<dbReference type="EMBL" id="JH719942">
    <property type="protein sequence ID" value="EJF54030.1"/>
    <property type="molecule type" value="Genomic_DNA"/>
</dbReference>
<dbReference type="Pfam" id="PF13174">
    <property type="entry name" value="TPR_6"/>
    <property type="match status" value="2"/>
</dbReference>
<feature type="region of interest" description="Disordered" evidence="2">
    <location>
        <begin position="150"/>
        <end position="201"/>
    </location>
</feature>